<accession>A0A8B7PAM1</accession>
<evidence type="ECO:0000256" key="2">
    <source>
        <dbReference type="ARBA" id="ARBA00022723"/>
    </source>
</evidence>
<dbReference type="PANTHER" id="PTHR24388">
    <property type="entry name" value="ZINC FINGER PROTEIN"/>
    <property type="match status" value="1"/>
</dbReference>
<dbReference type="GO" id="GO:0000978">
    <property type="term" value="F:RNA polymerase II cis-regulatory region sequence-specific DNA binding"/>
    <property type="evidence" value="ECO:0007669"/>
    <property type="project" value="TreeGrafter"/>
</dbReference>
<evidence type="ECO:0000313" key="11">
    <source>
        <dbReference type="Proteomes" id="UP000694843"/>
    </source>
</evidence>
<dbReference type="GO" id="GO:0000981">
    <property type="term" value="F:DNA-binding transcription factor activity, RNA polymerase II-specific"/>
    <property type="evidence" value="ECO:0007669"/>
    <property type="project" value="TreeGrafter"/>
</dbReference>
<dbReference type="Proteomes" id="UP000694843">
    <property type="component" value="Unplaced"/>
</dbReference>
<comment type="subcellular location">
    <subcellularLocation>
        <location evidence="1">Nucleus</location>
    </subcellularLocation>
</comment>
<keyword evidence="4 8" id="KW-0863">Zinc-finger</keyword>
<organism evidence="11 12">
    <name type="scientific">Hyalella azteca</name>
    <name type="common">Amphipod</name>
    <dbReference type="NCBI Taxonomy" id="294128"/>
    <lineage>
        <taxon>Eukaryota</taxon>
        <taxon>Metazoa</taxon>
        <taxon>Ecdysozoa</taxon>
        <taxon>Arthropoda</taxon>
        <taxon>Crustacea</taxon>
        <taxon>Multicrustacea</taxon>
        <taxon>Malacostraca</taxon>
        <taxon>Eumalacostraca</taxon>
        <taxon>Peracarida</taxon>
        <taxon>Amphipoda</taxon>
        <taxon>Senticaudata</taxon>
        <taxon>Talitrida</taxon>
        <taxon>Talitroidea</taxon>
        <taxon>Hyalellidae</taxon>
        <taxon>Hyalella</taxon>
    </lineage>
</organism>
<dbReference type="InterPro" id="IPR013087">
    <property type="entry name" value="Znf_C2H2_type"/>
</dbReference>
<evidence type="ECO:0000256" key="5">
    <source>
        <dbReference type="ARBA" id="ARBA00022833"/>
    </source>
</evidence>
<gene>
    <name evidence="12" type="primary">LOC108679106</name>
</gene>
<protein>
    <submittedName>
        <fullName evidence="12">Zinc finger protein 219</fullName>
    </submittedName>
</protein>
<dbReference type="SUPFAM" id="SSF57667">
    <property type="entry name" value="beta-beta-alpha zinc fingers"/>
    <property type="match status" value="1"/>
</dbReference>
<keyword evidence="3" id="KW-0677">Repeat</keyword>
<reference evidence="12" key="1">
    <citation type="submission" date="2025-08" db="UniProtKB">
        <authorList>
            <consortium name="RefSeq"/>
        </authorList>
    </citation>
    <scope>IDENTIFICATION</scope>
    <source>
        <tissue evidence="12">Whole organism</tissue>
    </source>
</reference>
<keyword evidence="5" id="KW-0862">Zinc</keyword>
<feature type="region of interest" description="Disordered" evidence="9">
    <location>
        <begin position="38"/>
        <end position="61"/>
    </location>
</feature>
<proteinExistence type="inferred from homology"/>
<evidence type="ECO:0000313" key="12">
    <source>
        <dbReference type="RefSeq" id="XP_018023123.1"/>
    </source>
</evidence>
<feature type="compositionally biased region" description="Low complexity" evidence="9">
    <location>
        <begin position="180"/>
        <end position="212"/>
    </location>
</feature>
<evidence type="ECO:0000256" key="8">
    <source>
        <dbReference type="PROSITE-ProRule" id="PRU00042"/>
    </source>
</evidence>
<dbReference type="FunFam" id="3.30.160.60:FF:000100">
    <property type="entry name" value="Zinc finger 45-like"/>
    <property type="match status" value="1"/>
</dbReference>
<evidence type="ECO:0000256" key="1">
    <source>
        <dbReference type="ARBA" id="ARBA00004123"/>
    </source>
</evidence>
<dbReference type="AlphaFoldDB" id="A0A8B7PAM1"/>
<dbReference type="KEGG" id="hazt:108679106"/>
<comment type="similarity">
    <text evidence="7">Belongs to the snail C2H2-type zinc-finger protein family.</text>
</comment>
<feature type="domain" description="C2H2-type" evidence="10">
    <location>
        <begin position="119"/>
        <end position="146"/>
    </location>
</feature>
<feature type="region of interest" description="Disordered" evidence="9">
    <location>
        <begin position="173"/>
        <end position="212"/>
    </location>
</feature>
<dbReference type="GO" id="GO:0008270">
    <property type="term" value="F:zinc ion binding"/>
    <property type="evidence" value="ECO:0007669"/>
    <property type="project" value="UniProtKB-KW"/>
</dbReference>
<evidence type="ECO:0000259" key="10">
    <source>
        <dbReference type="PROSITE" id="PS50157"/>
    </source>
</evidence>
<dbReference type="GO" id="GO:0005634">
    <property type="term" value="C:nucleus"/>
    <property type="evidence" value="ECO:0007669"/>
    <property type="project" value="UniProtKB-SubCell"/>
</dbReference>
<evidence type="ECO:0000256" key="6">
    <source>
        <dbReference type="ARBA" id="ARBA00023242"/>
    </source>
</evidence>
<feature type="compositionally biased region" description="Low complexity" evidence="9">
    <location>
        <begin position="43"/>
        <end position="61"/>
    </location>
</feature>
<dbReference type="SMART" id="SM00355">
    <property type="entry name" value="ZnF_C2H2"/>
    <property type="match status" value="2"/>
</dbReference>
<dbReference type="RefSeq" id="XP_018023123.1">
    <property type="nucleotide sequence ID" value="XM_018167634.2"/>
</dbReference>
<evidence type="ECO:0000256" key="7">
    <source>
        <dbReference type="ARBA" id="ARBA00037948"/>
    </source>
</evidence>
<keyword evidence="2" id="KW-0479">Metal-binding</keyword>
<dbReference type="GeneID" id="108679106"/>
<keyword evidence="6" id="KW-0539">Nucleus</keyword>
<evidence type="ECO:0000256" key="9">
    <source>
        <dbReference type="SAM" id="MobiDB-lite"/>
    </source>
</evidence>
<name>A0A8B7PAM1_HYAAZ</name>
<dbReference type="OrthoDB" id="6338158at2759"/>
<dbReference type="PROSITE" id="PS50157">
    <property type="entry name" value="ZINC_FINGER_C2H2_2"/>
    <property type="match status" value="1"/>
</dbReference>
<evidence type="ECO:0000256" key="4">
    <source>
        <dbReference type="ARBA" id="ARBA00022771"/>
    </source>
</evidence>
<sequence>MRKLTVGIMAQPHLVSSDPLLSLCQSIDELAPTSLNPTTFAGLSSRSNSTQRSSLKSTTIASTSQASQSYLNDASYSRHRKTFSSYDLSSFSLNKTFGSLAFTYQSSLEGRGGAPKTLHQCPHCPYQSPKRQHLEYHIRRHTGEKPHACPHCTYRAAHESNMRRHVTLHHRASSPGGFMATPSSSQTSSEDATTSAATNPAATSSLAAPLPT</sequence>
<keyword evidence="11" id="KW-1185">Reference proteome</keyword>
<dbReference type="InterPro" id="IPR036236">
    <property type="entry name" value="Znf_C2H2_sf"/>
</dbReference>
<dbReference type="Gene3D" id="3.30.160.60">
    <property type="entry name" value="Classic Zinc Finger"/>
    <property type="match status" value="1"/>
</dbReference>
<dbReference type="InterPro" id="IPR050527">
    <property type="entry name" value="Snail/Krueppel_Znf"/>
</dbReference>
<dbReference type="PANTHER" id="PTHR24388:SF54">
    <property type="entry name" value="PROTEIN ESCARGOT"/>
    <property type="match status" value="1"/>
</dbReference>
<evidence type="ECO:0000256" key="3">
    <source>
        <dbReference type="ARBA" id="ARBA00022737"/>
    </source>
</evidence>